<dbReference type="PANTHER" id="PTHR24213:SF17">
    <property type="entry name" value="DEMATIN"/>
    <property type="match status" value="1"/>
</dbReference>
<accession>A0ABY6L630</accession>
<name>A0ABY6L630_9ARAC</name>
<evidence type="ECO:0000256" key="1">
    <source>
        <dbReference type="ARBA" id="ARBA00022723"/>
    </source>
</evidence>
<evidence type="ECO:0000313" key="7">
    <source>
        <dbReference type="Proteomes" id="UP001235939"/>
    </source>
</evidence>
<dbReference type="PANTHER" id="PTHR24213">
    <property type="entry name" value="ACTIN-BINDING LIM PROTEIN"/>
    <property type="match status" value="1"/>
</dbReference>
<keyword evidence="7" id="KW-1185">Reference proteome</keyword>
<evidence type="ECO:0000256" key="4">
    <source>
        <dbReference type="PROSITE-ProRule" id="PRU00125"/>
    </source>
</evidence>
<dbReference type="SMART" id="SM00132">
    <property type="entry name" value="LIM"/>
    <property type="match status" value="2"/>
</dbReference>
<dbReference type="Pfam" id="PF00412">
    <property type="entry name" value="LIM"/>
    <property type="match status" value="2"/>
</dbReference>
<dbReference type="PROSITE" id="PS50023">
    <property type="entry name" value="LIM_DOMAIN_2"/>
    <property type="match status" value="1"/>
</dbReference>
<proteinExistence type="predicted"/>
<dbReference type="PROSITE" id="PS00478">
    <property type="entry name" value="LIM_DOMAIN_1"/>
    <property type="match status" value="2"/>
</dbReference>
<evidence type="ECO:0000256" key="3">
    <source>
        <dbReference type="ARBA" id="ARBA00023038"/>
    </source>
</evidence>
<gene>
    <name evidence="6" type="ORF">LAZ67_14001500</name>
</gene>
<reference evidence="6 7" key="1">
    <citation type="submission" date="2022-01" db="EMBL/GenBank/DDBJ databases">
        <title>A chromosomal length assembly of Cordylochernes scorpioides.</title>
        <authorList>
            <person name="Zeh D."/>
            <person name="Zeh J."/>
        </authorList>
    </citation>
    <scope>NUCLEOTIDE SEQUENCE [LARGE SCALE GENOMIC DNA]</scope>
    <source>
        <strain evidence="6">IN4F17</strain>
        <tissue evidence="6">Whole Body</tissue>
    </source>
</reference>
<evidence type="ECO:0000256" key="2">
    <source>
        <dbReference type="ARBA" id="ARBA00022833"/>
    </source>
</evidence>
<dbReference type="Proteomes" id="UP001235939">
    <property type="component" value="Chromosome 14"/>
</dbReference>
<evidence type="ECO:0000313" key="6">
    <source>
        <dbReference type="EMBL" id="UYV76626.1"/>
    </source>
</evidence>
<dbReference type="SUPFAM" id="SSF57716">
    <property type="entry name" value="Glucocorticoid receptor-like (DNA-binding domain)"/>
    <property type="match status" value="3"/>
</dbReference>
<dbReference type="EMBL" id="CP092876">
    <property type="protein sequence ID" value="UYV76626.1"/>
    <property type="molecule type" value="Genomic_DNA"/>
</dbReference>
<keyword evidence="3 4" id="KW-0440">LIM domain</keyword>
<keyword evidence="1 4" id="KW-0479">Metal-binding</keyword>
<feature type="domain" description="LIM zinc-binding" evidence="5">
    <location>
        <begin position="9"/>
        <end position="68"/>
    </location>
</feature>
<protein>
    <submittedName>
        <fullName evidence="6">LIMK1</fullName>
    </submittedName>
</protein>
<evidence type="ECO:0000259" key="5">
    <source>
        <dbReference type="PROSITE" id="PS50023"/>
    </source>
</evidence>
<dbReference type="Gene3D" id="2.10.110.10">
    <property type="entry name" value="Cysteine Rich Protein"/>
    <property type="match status" value="2"/>
</dbReference>
<keyword evidence="2 4" id="KW-0862">Zinc</keyword>
<sequence length="142" mass="16278">MEESPEPPLVCAGCLNTIDVDEFLQALHSEWHIECFRCSVCHTLLSTWYFEKDGKLLCRRDYLSKYGSACQQCSQMITGLVMVAGDHKFHPECFCCSNCSGFIGDGESYALVERSKLFWWVLPTPPSLSFKTFFKIMHILFL</sequence>
<dbReference type="InterPro" id="IPR051618">
    <property type="entry name" value="Actin-binding_LIM"/>
</dbReference>
<dbReference type="InterPro" id="IPR001781">
    <property type="entry name" value="Znf_LIM"/>
</dbReference>
<dbReference type="CDD" id="cd09365">
    <property type="entry name" value="LIM2_LIMK"/>
    <property type="match status" value="1"/>
</dbReference>
<organism evidence="6 7">
    <name type="scientific">Cordylochernes scorpioides</name>
    <dbReference type="NCBI Taxonomy" id="51811"/>
    <lineage>
        <taxon>Eukaryota</taxon>
        <taxon>Metazoa</taxon>
        <taxon>Ecdysozoa</taxon>
        <taxon>Arthropoda</taxon>
        <taxon>Chelicerata</taxon>
        <taxon>Arachnida</taxon>
        <taxon>Pseudoscorpiones</taxon>
        <taxon>Cheliferoidea</taxon>
        <taxon>Chernetidae</taxon>
        <taxon>Cordylochernes</taxon>
    </lineage>
</organism>